<comment type="caution">
    <text evidence="4">The sequence shown here is derived from an EMBL/GenBank/DDBJ whole genome shotgun (WGS) entry which is preliminary data.</text>
</comment>
<dbReference type="InterPro" id="IPR000210">
    <property type="entry name" value="BTB/POZ_dom"/>
</dbReference>
<proteinExistence type="predicted"/>
<keyword evidence="5" id="KW-1185">Reference proteome</keyword>
<evidence type="ECO:0000313" key="4">
    <source>
        <dbReference type="EMBL" id="RCN23639.1"/>
    </source>
</evidence>
<feature type="domain" description="BTB" evidence="3">
    <location>
        <begin position="51"/>
        <end position="134"/>
    </location>
</feature>
<organism evidence="4 5">
    <name type="scientific">Ancylostoma caninum</name>
    <name type="common">Dog hookworm</name>
    <dbReference type="NCBI Taxonomy" id="29170"/>
    <lineage>
        <taxon>Eukaryota</taxon>
        <taxon>Metazoa</taxon>
        <taxon>Ecdysozoa</taxon>
        <taxon>Nematoda</taxon>
        <taxon>Chromadorea</taxon>
        <taxon>Rhabditida</taxon>
        <taxon>Rhabditina</taxon>
        <taxon>Rhabditomorpha</taxon>
        <taxon>Strongyloidea</taxon>
        <taxon>Ancylostomatidae</taxon>
        <taxon>Ancylostomatinae</taxon>
        <taxon>Ancylostoma</taxon>
    </lineage>
</organism>
<protein>
    <submittedName>
        <fullName evidence="4">BTB/POZ domain protein</fullName>
    </submittedName>
</protein>
<dbReference type="SMART" id="SM00225">
    <property type="entry name" value="BTB"/>
    <property type="match status" value="1"/>
</dbReference>
<feature type="non-terminal residue" evidence="4">
    <location>
        <position position="189"/>
    </location>
</feature>
<dbReference type="InterPro" id="IPR011333">
    <property type="entry name" value="SKP1/BTB/POZ_sf"/>
</dbReference>
<dbReference type="Gene3D" id="1.25.40.420">
    <property type="match status" value="1"/>
</dbReference>
<evidence type="ECO:0000256" key="1">
    <source>
        <dbReference type="ARBA" id="ARBA00022441"/>
    </source>
</evidence>
<dbReference type="AlphaFoldDB" id="A0A368EXZ2"/>
<dbReference type="Gene3D" id="3.30.710.10">
    <property type="entry name" value="Potassium Channel Kv1.1, Chain A"/>
    <property type="match status" value="1"/>
</dbReference>
<dbReference type="PANTHER" id="PTHR24412">
    <property type="entry name" value="KELCH PROTEIN"/>
    <property type="match status" value="1"/>
</dbReference>
<dbReference type="Pfam" id="PF07707">
    <property type="entry name" value="BACK"/>
    <property type="match status" value="1"/>
</dbReference>
<gene>
    <name evidence="4" type="ORF">ANCCAN_30674</name>
</gene>
<evidence type="ECO:0000259" key="3">
    <source>
        <dbReference type="SMART" id="SM00225"/>
    </source>
</evidence>
<dbReference type="SUPFAM" id="SSF54695">
    <property type="entry name" value="POZ domain"/>
    <property type="match status" value="1"/>
</dbReference>
<dbReference type="PANTHER" id="PTHR24412:SF475">
    <property type="entry name" value="KELCH-LIKE PROTEIN 17"/>
    <property type="match status" value="1"/>
</dbReference>
<dbReference type="EMBL" id="JOJR01025291">
    <property type="protein sequence ID" value="RCN23639.1"/>
    <property type="molecule type" value="Genomic_DNA"/>
</dbReference>
<dbReference type="Proteomes" id="UP000252519">
    <property type="component" value="Unassembled WGS sequence"/>
</dbReference>
<reference evidence="4 5" key="1">
    <citation type="submission" date="2014-10" db="EMBL/GenBank/DDBJ databases">
        <title>Draft genome of the hookworm Ancylostoma caninum.</title>
        <authorList>
            <person name="Mitreva M."/>
        </authorList>
    </citation>
    <scope>NUCLEOTIDE SEQUENCE [LARGE SCALE GENOMIC DNA]</scope>
    <source>
        <strain evidence="4 5">Baltimore</strain>
    </source>
</reference>
<evidence type="ECO:0000313" key="5">
    <source>
        <dbReference type="Proteomes" id="UP000252519"/>
    </source>
</evidence>
<evidence type="ECO:0000256" key="2">
    <source>
        <dbReference type="ARBA" id="ARBA00022737"/>
    </source>
</evidence>
<keyword evidence="1" id="KW-0880">Kelch repeat</keyword>
<dbReference type="InterPro" id="IPR011705">
    <property type="entry name" value="BACK"/>
</dbReference>
<accession>A0A368EXZ2</accession>
<sequence>MSGWCAESDCPPRRSARSPERDRAVHHFVNDRLSGEFFHNLTSLRRCDELCDVVLEACGPSDAGGAESESAPPTIIAAHKVDIDGATLALLVEYMYSGRLDIDESNVQCLLSTATILQLACVRDACSRFLLEQLDATNCLGIASFAQTHNCTQLAHAAQMFTHQHFRMLIESEEMLTMDEASFMQLISD</sequence>
<dbReference type="STRING" id="29170.A0A368EXZ2"/>
<keyword evidence="2" id="KW-0677">Repeat</keyword>
<name>A0A368EXZ2_ANCCA</name>
<dbReference type="Pfam" id="PF00651">
    <property type="entry name" value="BTB"/>
    <property type="match status" value="1"/>
</dbReference>
<dbReference type="OrthoDB" id="5858279at2759"/>